<evidence type="ECO:0000256" key="1">
    <source>
        <dbReference type="SAM" id="SignalP"/>
    </source>
</evidence>
<dbReference type="Gene3D" id="2.40.128.270">
    <property type="match status" value="1"/>
</dbReference>
<keyword evidence="1" id="KW-0732">Signal</keyword>
<protein>
    <submittedName>
        <fullName evidence="3">META domain-containing protein</fullName>
    </submittedName>
</protein>
<evidence type="ECO:0000259" key="2">
    <source>
        <dbReference type="Pfam" id="PF03724"/>
    </source>
</evidence>
<dbReference type="PANTHER" id="PTHR35535">
    <property type="entry name" value="HEAT SHOCK PROTEIN HSLJ"/>
    <property type="match status" value="1"/>
</dbReference>
<dbReference type="PROSITE" id="PS51257">
    <property type="entry name" value="PROKAR_LIPOPROTEIN"/>
    <property type="match status" value="1"/>
</dbReference>
<feature type="domain" description="DUF306" evidence="2">
    <location>
        <begin position="159"/>
        <end position="258"/>
    </location>
</feature>
<dbReference type="InterPro" id="IPR005184">
    <property type="entry name" value="DUF306_Meta_HslJ"/>
</dbReference>
<dbReference type="Pfam" id="PF03724">
    <property type="entry name" value="META"/>
    <property type="match status" value="1"/>
</dbReference>
<feature type="chain" id="PRO_5032514741" evidence="1">
    <location>
        <begin position="24"/>
        <end position="267"/>
    </location>
</feature>
<comment type="caution">
    <text evidence="3">The sequence shown here is derived from an EMBL/GenBank/DDBJ whole genome shotgun (WGS) entry which is preliminary data.</text>
</comment>
<dbReference type="PANTHER" id="PTHR35535:SF1">
    <property type="entry name" value="HEAT SHOCK PROTEIN HSLJ"/>
    <property type="match status" value="1"/>
</dbReference>
<feature type="signal peptide" evidence="1">
    <location>
        <begin position="1"/>
        <end position="23"/>
    </location>
</feature>
<evidence type="ECO:0000313" key="3">
    <source>
        <dbReference type="EMBL" id="HGT49250.1"/>
    </source>
</evidence>
<dbReference type="InterPro" id="IPR038670">
    <property type="entry name" value="HslJ-like_sf"/>
</dbReference>
<sequence>MKTIFLIPLILFFLLSCSASDNSQNQNEQMSLTNSDIVDPSFYQEKYLKGIQFFARGNEPFWSLDIYSDKKIVFSEMNEPEVVGLNYKEEISNRENEIIISAQTEKGELVVSILKDSCQDNMSGEMFDHQVSVRIKNSSSNEILLNGCGKYLYDYRLNDIWVMEEMTDVVLKKENLMKGLPMFEFNLSEMRVSGHAGCNQFFGKINLKGNSISFGTLVSTKMACPEMIVEQKVFQALNQNSFTYKLDKLKLILESESGIKMVFRKTD</sequence>
<accession>A0A832LJZ8</accession>
<proteinExistence type="predicted"/>
<dbReference type="InterPro" id="IPR053147">
    <property type="entry name" value="Hsp_HslJ-like"/>
</dbReference>
<organism evidence="3">
    <name type="scientific">Ignavibacterium album</name>
    <dbReference type="NCBI Taxonomy" id="591197"/>
    <lineage>
        <taxon>Bacteria</taxon>
        <taxon>Pseudomonadati</taxon>
        <taxon>Ignavibacteriota</taxon>
        <taxon>Ignavibacteria</taxon>
        <taxon>Ignavibacteriales</taxon>
        <taxon>Ignavibacteriaceae</taxon>
        <taxon>Ignavibacterium</taxon>
    </lineage>
</organism>
<dbReference type="EMBL" id="DSVI01000027">
    <property type="protein sequence ID" value="HGT49250.1"/>
    <property type="molecule type" value="Genomic_DNA"/>
</dbReference>
<name>A0A832LJZ8_9BACT</name>
<gene>
    <name evidence="3" type="ORF">ENS56_14525</name>
</gene>
<reference evidence="3" key="1">
    <citation type="journal article" date="2020" name="mSystems">
        <title>Genome- and Community-Level Interaction Insights into Carbon Utilization and Element Cycling Functions of Hydrothermarchaeota in Hydrothermal Sediment.</title>
        <authorList>
            <person name="Zhou Z."/>
            <person name="Liu Y."/>
            <person name="Xu W."/>
            <person name="Pan J."/>
            <person name="Luo Z.H."/>
            <person name="Li M."/>
        </authorList>
    </citation>
    <scope>NUCLEOTIDE SEQUENCE [LARGE SCALE GENOMIC DNA]</scope>
    <source>
        <strain evidence="3">SpSt-500</strain>
    </source>
</reference>
<dbReference type="AlphaFoldDB" id="A0A832LJZ8"/>